<evidence type="ECO:0000259" key="2">
    <source>
        <dbReference type="Pfam" id="PF07929"/>
    </source>
</evidence>
<keyword evidence="4" id="KW-1185">Reference proteome</keyword>
<dbReference type="Gene3D" id="3.10.290.30">
    <property type="entry name" value="MM3350-like"/>
    <property type="match status" value="1"/>
</dbReference>
<proteinExistence type="predicted"/>
<dbReference type="Pfam" id="PF07929">
    <property type="entry name" value="PRiA4_ORF3"/>
    <property type="match status" value="1"/>
</dbReference>
<protein>
    <submittedName>
        <fullName evidence="3">PRiA4b ORF-3-like protein</fullName>
    </submittedName>
</protein>
<gene>
    <name evidence="3" type="ORF">SAMN04489716_5392</name>
</gene>
<feature type="compositionally biased region" description="Basic residues" evidence="1">
    <location>
        <begin position="1"/>
        <end position="16"/>
    </location>
</feature>
<evidence type="ECO:0000313" key="3">
    <source>
        <dbReference type="EMBL" id="SDT66815.1"/>
    </source>
</evidence>
<dbReference type="OrthoDB" id="9816539at2"/>
<dbReference type="EMBL" id="LT629758">
    <property type="protein sequence ID" value="SDT66815.1"/>
    <property type="molecule type" value="Genomic_DNA"/>
</dbReference>
<name>A0A1H2C8F6_9ACTN</name>
<dbReference type="STRING" id="113562.SAMN04489716_5392"/>
<dbReference type="InterPro" id="IPR024047">
    <property type="entry name" value="MM3350-like_sf"/>
</dbReference>
<dbReference type="Proteomes" id="UP000198688">
    <property type="component" value="Chromosome I"/>
</dbReference>
<dbReference type="AlphaFoldDB" id="A0A1H2C8F6"/>
<dbReference type="SUPFAM" id="SSF159941">
    <property type="entry name" value="MM3350-like"/>
    <property type="match status" value="1"/>
</dbReference>
<sequence>MSPVSRGRKKTKSRQSVRRDLTPAPGGPQECDCPECSGTEFDPGVFINELIASATVHLDVEDPLEAELFGASFAAAGEVSADGFTEALSGGIVPALALVSSTESLGVLLAIDAVLDGVGAGDAARHLLTAGVTAPAWAGELKEPVTAGPVRRYSDGIGEASILQCSFERAGRTHGFLIHVDHLDCAAAADIALVPGEMLDGIEKMVVADARRSGVRLTAEDLDPAELRWQAERALSARLDHDRDEGAADLGDDDDEGPGYHSLAVLLRARLRVLPEPSRPPATHGDDAGKAALEQLAQLSAQARSIQAGGRLRRPLAPKLPAKRKKSDGPAPILQIKVSLRGAKPPIWRRLELPGDTSLADLHHILQTTFGWQDGHMHVFETPYGEFGVADRELEHRAEKPVTLEQVAPATGDKVRYLYDFGDNWEHEIVVEKILDRTAGAYPRCTGGRRAAPPDDCGGIWGYTELVEILTDPTHPEHADRLEWLGLRSAADFDPSHFDAAAVTTALTSRG</sequence>
<feature type="region of interest" description="Disordered" evidence="1">
    <location>
        <begin position="1"/>
        <end position="31"/>
    </location>
</feature>
<dbReference type="PANTHER" id="PTHR41878">
    <property type="entry name" value="LEXA REPRESSOR-RELATED"/>
    <property type="match status" value="1"/>
</dbReference>
<evidence type="ECO:0000256" key="1">
    <source>
        <dbReference type="SAM" id="MobiDB-lite"/>
    </source>
</evidence>
<dbReference type="InterPro" id="IPR012912">
    <property type="entry name" value="Plasmid_pRiA4b_Orf3-like"/>
</dbReference>
<reference evidence="3 4" key="1">
    <citation type="submission" date="2016-10" db="EMBL/GenBank/DDBJ databases">
        <authorList>
            <person name="de Groot N.N."/>
        </authorList>
    </citation>
    <scope>NUCLEOTIDE SEQUENCE [LARGE SCALE GENOMIC DNA]</scope>
    <source>
        <strain evidence="3 4">DSM 43941</strain>
    </source>
</reference>
<organism evidence="3 4">
    <name type="scientific">Actinoplanes derwentensis</name>
    <dbReference type="NCBI Taxonomy" id="113562"/>
    <lineage>
        <taxon>Bacteria</taxon>
        <taxon>Bacillati</taxon>
        <taxon>Actinomycetota</taxon>
        <taxon>Actinomycetes</taxon>
        <taxon>Micromonosporales</taxon>
        <taxon>Micromonosporaceae</taxon>
        <taxon>Actinoplanes</taxon>
    </lineage>
</organism>
<dbReference type="RefSeq" id="WP_092547183.1">
    <property type="nucleotide sequence ID" value="NZ_BOMJ01000069.1"/>
</dbReference>
<feature type="domain" description="Plasmid pRiA4b Orf3-like" evidence="2">
    <location>
        <begin position="333"/>
        <end position="500"/>
    </location>
</feature>
<dbReference type="PANTHER" id="PTHR41878:SF1">
    <property type="entry name" value="TNPR PROTEIN"/>
    <property type="match status" value="1"/>
</dbReference>
<evidence type="ECO:0000313" key="4">
    <source>
        <dbReference type="Proteomes" id="UP000198688"/>
    </source>
</evidence>
<accession>A0A1H2C8F6</accession>